<reference evidence="1 2" key="2">
    <citation type="journal article" date="2011" name="Stand. Genomic Sci.">
        <title>Complete genome sequence of Tsukamurella paurometabola type strain (no. 33).</title>
        <authorList>
            <person name="Munk A.C."/>
            <person name="Lapidus A."/>
            <person name="Lucas S."/>
            <person name="Nolan M."/>
            <person name="Tice H."/>
            <person name="Cheng J.F."/>
            <person name="Del Rio T.G."/>
            <person name="Goodwin L."/>
            <person name="Pitluck S."/>
            <person name="Liolios K."/>
            <person name="Huntemann M."/>
            <person name="Ivanova N."/>
            <person name="Mavromatis K."/>
            <person name="Mikhailova N."/>
            <person name="Pati A."/>
            <person name="Chen A."/>
            <person name="Palaniappan K."/>
            <person name="Tapia R."/>
            <person name="Han C."/>
            <person name="Land M."/>
            <person name="Hauser L."/>
            <person name="Chang Y.J."/>
            <person name="Jeffries C.D."/>
            <person name="Brettin T."/>
            <person name="Yasawong M."/>
            <person name="Brambilla E.M."/>
            <person name="Rohde M."/>
            <person name="Sikorski J."/>
            <person name="Goker M."/>
            <person name="Detter J.C."/>
            <person name="Woyke T."/>
            <person name="Bristow J."/>
            <person name="Eisen J.A."/>
            <person name="Markowitz V."/>
            <person name="Hugenholtz P."/>
            <person name="Kyrpides N.C."/>
            <person name="Klenk H.P."/>
        </authorList>
    </citation>
    <scope>NUCLEOTIDE SEQUENCE [LARGE SCALE GENOMIC DNA]</scope>
    <source>
        <strain evidence="2">ATCC 8368 / DSM 20162 / CCUG 35730 / CIP 100753 / JCM 10117 / KCTC 9821 / NBRC 16120 / NCIMB 702349 / NCTC 13040</strain>
        <plasmid evidence="1">pTpau01</plasmid>
    </source>
</reference>
<dbReference type="GO" id="GO:0003677">
    <property type="term" value="F:DNA binding"/>
    <property type="evidence" value="ECO:0007669"/>
    <property type="project" value="InterPro"/>
</dbReference>
<dbReference type="EMBL" id="CP001967">
    <property type="protein sequence ID" value="ADG80844.1"/>
    <property type="molecule type" value="Genomic_DNA"/>
</dbReference>
<dbReference type="Proteomes" id="UP000001213">
    <property type="component" value="Plasmid pTpau01"/>
</dbReference>
<dbReference type="Gene3D" id="1.10.260.40">
    <property type="entry name" value="lambda repressor-like DNA-binding domains"/>
    <property type="match status" value="1"/>
</dbReference>
<gene>
    <name evidence="1" type="ordered locus">Tpau_4278</name>
</gene>
<evidence type="ECO:0000313" key="1">
    <source>
        <dbReference type="EMBL" id="ADG80844.1"/>
    </source>
</evidence>
<keyword evidence="1" id="KW-0614">Plasmid</keyword>
<sequence length="224" mass="25055">MSAIDEEEARAERFAAVVKSRRNELGLTRDDVAAAGGPSYSTMTTIENGRQFAQPLPATFRKLEAALGWAEGSAVAAWLKGEPPTLRRDSRPGHPVVDEDTVSLTITFIEELGSLAKDYEALAQDLDSPALRDVNHRLDTIVDRLMRKWVIKQVELRSTAPGVSTDKSYEVLVGEYLDRHLPEAGVLPDEDVDDLSYLRWLTGRNLPEHVDTSAFKLRWAQRER</sequence>
<name>D5UYZ7_TSUPD</name>
<reference evidence="2" key="1">
    <citation type="submission" date="2010-03" db="EMBL/GenBank/DDBJ databases">
        <title>The complete plasmid of Tsukamurella paurometabola DSM 20162.</title>
        <authorList>
            <consortium name="US DOE Joint Genome Institute (JGI-PGF)"/>
            <person name="Lucas S."/>
            <person name="Copeland A."/>
            <person name="Lapidus A."/>
            <person name="Glavina del Rio T."/>
            <person name="Dalin E."/>
            <person name="Tice H."/>
            <person name="Bruce D."/>
            <person name="Goodwin L."/>
            <person name="Pitluck S."/>
            <person name="Kyrpides N."/>
            <person name="Mavromatis K."/>
            <person name="Ivanova N."/>
            <person name="Mikhailova N."/>
            <person name="Munk A.C."/>
            <person name="Brettin T."/>
            <person name="Detter J.C."/>
            <person name="Tapia R."/>
            <person name="Han C."/>
            <person name="Larimer F."/>
            <person name="Land M."/>
            <person name="Hauser L."/>
            <person name="Markowitz V."/>
            <person name="Cheng J.-F."/>
            <person name="Hugenholtz P."/>
            <person name="Woyke T."/>
            <person name="Wu D."/>
            <person name="Jando M."/>
            <person name="Brambilla E."/>
            <person name="Klenk H.-P."/>
            <person name="Eisen J.A."/>
        </authorList>
    </citation>
    <scope>NUCLEOTIDE SEQUENCE [LARGE SCALE GENOMIC DNA]</scope>
    <source>
        <strain evidence="2">ATCC 8368 / DSM 20162 / CCUG 35730 / CIP 100753 / JCM 10117 / KCTC 9821 / NBRC 16120 / NCIMB 702349 / NCTC 13040</strain>
        <plasmid evidence="2">pTpau01</plasmid>
    </source>
</reference>
<dbReference type="SUPFAM" id="SSF47413">
    <property type="entry name" value="lambda repressor-like DNA-binding domains"/>
    <property type="match status" value="1"/>
</dbReference>
<dbReference type="InterPro" id="IPR010982">
    <property type="entry name" value="Lambda_DNA-bd_dom_sf"/>
</dbReference>
<dbReference type="KEGG" id="tpr:Tpau_4278"/>
<dbReference type="eggNOG" id="COG3620">
    <property type="taxonomic scope" value="Bacteria"/>
</dbReference>
<dbReference type="RefSeq" id="WP_013128829.1">
    <property type="nucleotide sequence ID" value="NC_014159.1"/>
</dbReference>
<dbReference type="AlphaFoldDB" id="D5UYZ7"/>
<dbReference type="HOGENOM" id="CLU_1298320_0_0_11"/>
<evidence type="ECO:0008006" key="3">
    <source>
        <dbReference type="Google" id="ProtNLM"/>
    </source>
</evidence>
<protein>
    <recommendedName>
        <fullName evidence="3">HTH cro/C1-type domain-containing protein</fullName>
    </recommendedName>
</protein>
<proteinExistence type="predicted"/>
<dbReference type="InterPro" id="IPR001387">
    <property type="entry name" value="Cro/C1-type_HTH"/>
</dbReference>
<dbReference type="CDD" id="cd00093">
    <property type="entry name" value="HTH_XRE"/>
    <property type="match status" value="1"/>
</dbReference>
<accession>D5UYZ7</accession>
<evidence type="ECO:0000313" key="2">
    <source>
        <dbReference type="Proteomes" id="UP000001213"/>
    </source>
</evidence>
<keyword evidence="2" id="KW-1185">Reference proteome</keyword>
<organism evidence="1 2">
    <name type="scientific">Tsukamurella paurometabola (strain ATCC 8368 / DSM 20162 / CCUG 35730 / CIP 100753 / JCM 10117 / KCTC 9821 / NBRC 16120 / NCIMB 702349 / NCTC 13040)</name>
    <name type="common">Corynebacterium paurometabolum</name>
    <dbReference type="NCBI Taxonomy" id="521096"/>
    <lineage>
        <taxon>Bacteria</taxon>
        <taxon>Bacillati</taxon>
        <taxon>Actinomycetota</taxon>
        <taxon>Actinomycetes</taxon>
        <taxon>Mycobacteriales</taxon>
        <taxon>Tsukamurellaceae</taxon>
        <taxon>Tsukamurella</taxon>
    </lineage>
</organism>
<geneLocation type="plasmid" evidence="1 2">
    <name>pTpau01</name>
</geneLocation>